<name>A0A6A6PG25_9PEZI</name>
<evidence type="ECO:0000313" key="3">
    <source>
        <dbReference type="Proteomes" id="UP000799767"/>
    </source>
</evidence>
<feature type="compositionally biased region" description="Polar residues" evidence="1">
    <location>
        <begin position="144"/>
        <end position="153"/>
    </location>
</feature>
<dbReference type="Proteomes" id="UP000799767">
    <property type="component" value="Unassembled WGS sequence"/>
</dbReference>
<sequence>MMELELLESGIGHVYSVVPSYIVSTRDIYKGKGKDIVLVKGLTKHIHPVELPAAHIGECASGVESGWVCRYSSHCARGQSAPSLGGQRETVEKHKTSAHPAAFHLPPPSSPAPSLHPIPHVTPSSPHQPAAEAFHTPCSRRRSSLSSAFPTPP</sequence>
<feature type="compositionally biased region" description="Pro residues" evidence="1">
    <location>
        <begin position="105"/>
        <end position="116"/>
    </location>
</feature>
<dbReference type="AlphaFoldDB" id="A0A6A6PG25"/>
<accession>A0A6A6PG25</accession>
<reference evidence="2" key="1">
    <citation type="journal article" date="2020" name="Stud. Mycol.">
        <title>101 Dothideomycetes genomes: a test case for predicting lifestyles and emergence of pathogens.</title>
        <authorList>
            <person name="Haridas S."/>
            <person name="Albert R."/>
            <person name="Binder M."/>
            <person name="Bloem J."/>
            <person name="Labutti K."/>
            <person name="Salamov A."/>
            <person name="Andreopoulos B."/>
            <person name="Baker S."/>
            <person name="Barry K."/>
            <person name="Bills G."/>
            <person name="Bluhm B."/>
            <person name="Cannon C."/>
            <person name="Castanera R."/>
            <person name="Culley D."/>
            <person name="Daum C."/>
            <person name="Ezra D."/>
            <person name="Gonzalez J."/>
            <person name="Henrissat B."/>
            <person name="Kuo A."/>
            <person name="Liang C."/>
            <person name="Lipzen A."/>
            <person name="Lutzoni F."/>
            <person name="Magnuson J."/>
            <person name="Mondo S."/>
            <person name="Nolan M."/>
            <person name="Ohm R."/>
            <person name="Pangilinan J."/>
            <person name="Park H.-J."/>
            <person name="Ramirez L."/>
            <person name="Alfaro M."/>
            <person name="Sun H."/>
            <person name="Tritt A."/>
            <person name="Yoshinaga Y."/>
            <person name="Zwiers L.-H."/>
            <person name="Turgeon B."/>
            <person name="Goodwin S."/>
            <person name="Spatafora J."/>
            <person name="Crous P."/>
            <person name="Grigoriev I."/>
        </authorList>
    </citation>
    <scope>NUCLEOTIDE SEQUENCE</scope>
    <source>
        <strain evidence="2">CBS 113389</strain>
    </source>
</reference>
<keyword evidence="3" id="KW-1185">Reference proteome</keyword>
<evidence type="ECO:0000256" key="1">
    <source>
        <dbReference type="SAM" id="MobiDB-lite"/>
    </source>
</evidence>
<dbReference type="EMBL" id="MU001643">
    <property type="protein sequence ID" value="KAF2478583.1"/>
    <property type="molecule type" value="Genomic_DNA"/>
</dbReference>
<gene>
    <name evidence="2" type="ORF">BDY17DRAFT_54720</name>
</gene>
<dbReference type="RefSeq" id="XP_033585153.1">
    <property type="nucleotide sequence ID" value="XM_033738489.1"/>
</dbReference>
<evidence type="ECO:0000313" key="2">
    <source>
        <dbReference type="EMBL" id="KAF2478583.1"/>
    </source>
</evidence>
<feature type="region of interest" description="Disordered" evidence="1">
    <location>
        <begin position="76"/>
        <end position="153"/>
    </location>
</feature>
<dbReference type="GeneID" id="54479491"/>
<protein>
    <submittedName>
        <fullName evidence="2">Uncharacterized protein</fullName>
    </submittedName>
</protein>
<proteinExistence type="predicted"/>
<organism evidence="2 3">
    <name type="scientific">Neohortaea acidophila</name>
    <dbReference type="NCBI Taxonomy" id="245834"/>
    <lineage>
        <taxon>Eukaryota</taxon>
        <taxon>Fungi</taxon>
        <taxon>Dikarya</taxon>
        <taxon>Ascomycota</taxon>
        <taxon>Pezizomycotina</taxon>
        <taxon>Dothideomycetes</taxon>
        <taxon>Dothideomycetidae</taxon>
        <taxon>Mycosphaerellales</taxon>
        <taxon>Teratosphaeriaceae</taxon>
        <taxon>Neohortaea</taxon>
    </lineage>
</organism>